<feature type="chain" id="PRO_5042168283" evidence="1">
    <location>
        <begin position="20"/>
        <end position="203"/>
    </location>
</feature>
<dbReference type="AlphaFoldDB" id="A0AAE3EXI4"/>
<keyword evidence="3" id="KW-1185">Reference proteome</keyword>
<protein>
    <submittedName>
        <fullName evidence="2">Uncharacterized protein</fullName>
    </submittedName>
</protein>
<dbReference type="RefSeq" id="WP_317903310.1">
    <property type="nucleotide sequence ID" value="NZ_JAIRBC010000026.1"/>
</dbReference>
<dbReference type="EMBL" id="JAIRBC010000026">
    <property type="protein sequence ID" value="MCG2462169.1"/>
    <property type="molecule type" value="Genomic_DNA"/>
</dbReference>
<organism evidence="2 3">
    <name type="scientific">Cerina litoralis</name>
    <dbReference type="NCBI Taxonomy" id="2874477"/>
    <lineage>
        <taxon>Bacteria</taxon>
        <taxon>Pseudomonadati</taxon>
        <taxon>Bacteroidota</taxon>
        <taxon>Flavobacteriia</taxon>
        <taxon>Flavobacteriales</taxon>
        <taxon>Flavobacteriaceae</taxon>
        <taxon>Cerina</taxon>
    </lineage>
</organism>
<feature type="signal peptide" evidence="1">
    <location>
        <begin position="1"/>
        <end position="19"/>
    </location>
</feature>
<sequence>MKKYPILLILLLVAIAAFNACNNAPKTKAANTITEEPTINDFKIGEKWTWKWKRSVEGEIMAEGEDPQEVVEFKGTLGFWNGIDTVLVSSTLNQKSKTPIRDWPLQVGKKWKFESEWKNDEGTTGKTSQDVEVTSFEELNVVAGKFMAYKIEYKGIVTNSRGFKGEMNDTWWYSPEIKTYIKHVNDDGYGLYVNELVNYTSAQ</sequence>
<name>A0AAE3EXI4_9FLAO</name>
<evidence type="ECO:0000313" key="3">
    <source>
        <dbReference type="Proteomes" id="UP001200642"/>
    </source>
</evidence>
<keyword evidence="1" id="KW-0732">Signal</keyword>
<dbReference type="Gene3D" id="2.40.360.20">
    <property type="match status" value="1"/>
</dbReference>
<comment type="caution">
    <text evidence="2">The sequence shown here is derived from an EMBL/GenBank/DDBJ whole genome shotgun (WGS) entry which is preliminary data.</text>
</comment>
<evidence type="ECO:0000313" key="2">
    <source>
        <dbReference type="EMBL" id="MCG2462169.1"/>
    </source>
</evidence>
<evidence type="ECO:0000256" key="1">
    <source>
        <dbReference type="SAM" id="SignalP"/>
    </source>
</evidence>
<accession>A0AAE3EXI4</accession>
<gene>
    <name evidence="2" type="ORF">K8352_15520</name>
</gene>
<reference evidence="2" key="1">
    <citation type="submission" date="2023-02" db="EMBL/GenBank/DDBJ databases">
        <title>Genome of Flavobacteriaceae gen. nov. sp. strain F89.</title>
        <authorList>
            <person name="Wang Y."/>
        </authorList>
    </citation>
    <scope>NUCLEOTIDE SEQUENCE</scope>
    <source>
        <strain evidence="2">F89</strain>
    </source>
</reference>
<dbReference type="Proteomes" id="UP001200642">
    <property type="component" value="Unassembled WGS sequence"/>
</dbReference>
<proteinExistence type="predicted"/>